<dbReference type="InterPro" id="IPR008972">
    <property type="entry name" value="Cupredoxin"/>
</dbReference>
<comment type="similarity">
    <text evidence="1">Belongs to the multicopper oxidase family.</text>
</comment>
<dbReference type="PANTHER" id="PTHR11709:SF488">
    <property type="entry name" value="LACCASE-RELATED"/>
    <property type="match status" value="1"/>
</dbReference>
<dbReference type="RefSeq" id="XP_020124538.1">
    <property type="nucleotide sequence ID" value="XM_020260231.1"/>
</dbReference>
<dbReference type="CDD" id="cd13898">
    <property type="entry name" value="CuRO_3_Abr2_like"/>
    <property type="match status" value="1"/>
</dbReference>
<dbReference type="Pfam" id="PF00394">
    <property type="entry name" value="Cu-oxidase"/>
    <property type="match status" value="1"/>
</dbReference>
<dbReference type="InterPro" id="IPR045087">
    <property type="entry name" value="Cu-oxidase_fam"/>
</dbReference>
<dbReference type="GO" id="GO:0016491">
    <property type="term" value="F:oxidoreductase activity"/>
    <property type="evidence" value="ECO:0007669"/>
    <property type="project" value="UniProtKB-KW"/>
</dbReference>
<keyword evidence="2" id="KW-0479">Metal-binding</keyword>
<evidence type="ECO:0000256" key="6">
    <source>
        <dbReference type="ARBA" id="ARBA00023180"/>
    </source>
</evidence>
<evidence type="ECO:0000256" key="4">
    <source>
        <dbReference type="ARBA" id="ARBA00023002"/>
    </source>
</evidence>
<dbReference type="GeneID" id="31000181"/>
<dbReference type="InterPro" id="IPR001117">
    <property type="entry name" value="Cu-oxidase_2nd"/>
</dbReference>
<keyword evidence="12" id="KW-1185">Reference proteome</keyword>
<dbReference type="InterPro" id="IPR011706">
    <property type="entry name" value="Cu-oxidase_C"/>
</dbReference>
<dbReference type="OrthoDB" id="2121828at2759"/>
<evidence type="ECO:0008006" key="13">
    <source>
        <dbReference type="Google" id="ProtNLM"/>
    </source>
</evidence>
<evidence type="ECO:0000256" key="3">
    <source>
        <dbReference type="ARBA" id="ARBA00022729"/>
    </source>
</evidence>
<feature type="domain" description="Plastocyanin-like" evidence="10">
    <location>
        <begin position="35"/>
        <end position="143"/>
    </location>
</feature>
<dbReference type="SUPFAM" id="SSF49503">
    <property type="entry name" value="Cupredoxins"/>
    <property type="match status" value="3"/>
</dbReference>
<dbReference type="InterPro" id="IPR033138">
    <property type="entry name" value="Cu_oxidase_CS"/>
</dbReference>
<keyword evidence="4" id="KW-0560">Oxidoreductase</keyword>
<feature type="signal peptide" evidence="7">
    <location>
        <begin position="1"/>
        <end position="20"/>
    </location>
</feature>
<dbReference type="Pfam" id="PF07731">
    <property type="entry name" value="Cu-oxidase_2"/>
    <property type="match status" value="1"/>
</dbReference>
<dbReference type="InterPro" id="IPR002355">
    <property type="entry name" value="Cu_oxidase_Cu_BS"/>
</dbReference>
<evidence type="ECO:0000256" key="7">
    <source>
        <dbReference type="SAM" id="SignalP"/>
    </source>
</evidence>
<organism evidence="11 12">
    <name type="scientific">Talaromyces atroroseus</name>
    <dbReference type="NCBI Taxonomy" id="1441469"/>
    <lineage>
        <taxon>Eukaryota</taxon>
        <taxon>Fungi</taxon>
        <taxon>Dikarya</taxon>
        <taxon>Ascomycota</taxon>
        <taxon>Pezizomycotina</taxon>
        <taxon>Eurotiomycetes</taxon>
        <taxon>Eurotiomycetidae</taxon>
        <taxon>Eurotiales</taxon>
        <taxon>Trichocomaceae</taxon>
        <taxon>Talaromyces</taxon>
        <taxon>Talaromyces sect. Trachyspermi</taxon>
    </lineage>
</organism>
<keyword evidence="6" id="KW-0325">Glycoprotein</keyword>
<dbReference type="STRING" id="1441469.A0A225BEG3"/>
<evidence type="ECO:0000259" key="8">
    <source>
        <dbReference type="Pfam" id="PF00394"/>
    </source>
</evidence>
<dbReference type="PANTHER" id="PTHR11709">
    <property type="entry name" value="MULTI-COPPER OXIDASE"/>
    <property type="match status" value="1"/>
</dbReference>
<protein>
    <recommendedName>
        <fullName evidence="13">Laccase-1</fullName>
    </recommendedName>
</protein>
<reference evidence="11 12" key="1">
    <citation type="submission" date="2015-06" db="EMBL/GenBank/DDBJ databases">
        <title>Talaromyces atroroseus IBT 11181 draft genome.</title>
        <authorList>
            <person name="Rasmussen K.B."/>
            <person name="Rasmussen S."/>
            <person name="Petersen B."/>
            <person name="Sicheritz-Ponten T."/>
            <person name="Mortensen U.H."/>
            <person name="Thrane U."/>
        </authorList>
    </citation>
    <scope>NUCLEOTIDE SEQUENCE [LARGE SCALE GENOMIC DNA]</scope>
    <source>
        <strain evidence="11 12">IBT 11181</strain>
    </source>
</reference>
<sequence length="594" mass="66261">MALSSRLMLPLAAMANLAQSAHVHFDLELTWGLGAPNGQERDMVFINGQFPGPPLIVDEGDDVTVKVKNNLPFNTTVHFHGIEQKNTAWADGVPGLTQWAIKPEESFTYQWHANNIYGTYWYHSHDMATLQDGLYGAVRVRPSPEREDPFSMITTDENELRAIKQAEHDAELIVVSDWSRYTSVDYMDALKQTGYDIFCMDSVLIQGKGAVYCPPQSELISLMPESVQNVLQANVTDKGCLPFVTGTQGLWEHHPEKLPAYLNDGCIPSNGYKAVIEVDPAHGWASLNFIGAASEKALVVSVDEHPMWIYEVDGRYIEPQYVDTFEFYNGERYSALIKLDKEPANYNITITDTGGNQIIAGYATLQYAGGENSTRPSVPYLNYGGQPTSPDVTALNVTNLPPFPAILPAPQADDFHILNLSRINSSWEWSLGGTTFLPADLDSMEPVLFNKESPGLDNALKITTRNNTWVDIVYQLRLGDPSVTPVQPPHPIHKHSNKMFVMGAGQGTFNWSSIEQGIVESPQDFFEKPVYRDTVVTSPRGESWLAIRYFVQNPGPFLLHCHMETHLMSGMGLVLLDGYDVWDDIKNDSWLDPC</sequence>
<gene>
    <name evidence="11" type="ORF">UA08_00426</name>
</gene>
<dbReference type="GO" id="GO:0005507">
    <property type="term" value="F:copper ion binding"/>
    <property type="evidence" value="ECO:0007669"/>
    <property type="project" value="InterPro"/>
</dbReference>
<dbReference type="PROSITE" id="PS00079">
    <property type="entry name" value="MULTICOPPER_OXIDASE1"/>
    <property type="match status" value="1"/>
</dbReference>
<keyword evidence="3 7" id="KW-0732">Signal</keyword>
<evidence type="ECO:0000313" key="11">
    <source>
        <dbReference type="EMBL" id="OKL64417.1"/>
    </source>
</evidence>
<dbReference type="Gene3D" id="2.60.40.420">
    <property type="entry name" value="Cupredoxins - blue copper proteins"/>
    <property type="match status" value="3"/>
</dbReference>
<dbReference type="Proteomes" id="UP000214365">
    <property type="component" value="Unassembled WGS sequence"/>
</dbReference>
<evidence type="ECO:0000256" key="1">
    <source>
        <dbReference type="ARBA" id="ARBA00010609"/>
    </source>
</evidence>
<evidence type="ECO:0000256" key="5">
    <source>
        <dbReference type="ARBA" id="ARBA00023008"/>
    </source>
</evidence>
<evidence type="ECO:0000313" key="12">
    <source>
        <dbReference type="Proteomes" id="UP000214365"/>
    </source>
</evidence>
<dbReference type="PROSITE" id="PS00080">
    <property type="entry name" value="MULTICOPPER_OXIDASE2"/>
    <property type="match status" value="1"/>
</dbReference>
<evidence type="ECO:0000256" key="2">
    <source>
        <dbReference type="ARBA" id="ARBA00022723"/>
    </source>
</evidence>
<evidence type="ECO:0000259" key="9">
    <source>
        <dbReference type="Pfam" id="PF07731"/>
    </source>
</evidence>
<keyword evidence="5" id="KW-0186">Copper</keyword>
<dbReference type="CDD" id="cd13850">
    <property type="entry name" value="CuRO_1_Abr2_like"/>
    <property type="match status" value="1"/>
</dbReference>
<comment type="caution">
    <text evidence="11">The sequence shown here is derived from an EMBL/GenBank/DDBJ whole genome shotgun (WGS) entry which is preliminary data.</text>
</comment>
<dbReference type="AlphaFoldDB" id="A0A225BEG3"/>
<dbReference type="Pfam" id="PF07732">
    <property type="entry name" value="Cu-oxidase_3"/>
    <property type="match status" value="1"/>
</dbReference>
<dbReference type="FunFam" id="2.60.40.420:FF:000036">
    <property type="entry name" value="L-ascorbate oxidase"/>
    <property type="match status" value="1"/>
</dbReference>
<dbReference type="InterPro" id="IPR011707">
    <property type="entry name" value="Cu-oxidase-like_N"/>
</dbReference>
<feature type="domain" description="Plastocyanin-like" evidence="8">
    <location>
        <begin position="172"/>
        <end position="368"/>
    </location>
</feature>
<dbReference type="CDD" id="cd13876">
    <property type="entry name" value="CuRO_2_Abr2_like"/>
    <property type="match status" value="1"/>
</dbReference>
<proteinExistence type="inferred from homology"/>
<feature type="chain" id="PRO_5012623804" description="Laccase-1" evidence="7">
    <location>
        <begin position="21"/>
        <end position="594"/>
    </location>
</feature>
<accession>A0A225BEG3</accession>
<dbReference type="EMBL" id="LFMY01000001">
    <property type="protein sequence ID" value="OKL64417.1"/>
    <property type="molecule type" value="Genomic_DNA"/>
</dbReference>
<evidence type="ECO:0000259" key="10">
    <source>
        <dbReference type="Pfam" id="PF07732"/>
    </source>
</evidence>
<name>A0A225BEG3_TALAT</name>
<feature type="domain" description="Plastocyanin-like" evidence="9">
    <location>
        <begin position="450"/>
        <end position="576"/>
    </location>
</feature>